<dbReference type="Pfam" id="PF01751">
    <property type="entry name" value="Toprim"/>
    <property type="match status" value="1"/>
</dbReference>
<dbReference type="Pfam" id="PF13368">
    <property type="entry name" value="Toprim_C_rpt"/>
    <property type="match status" value="1"/>
</dbReference>
<dbReference type="Pfam" id="PF01131">
    <property type="entry name" value="Topoisom_bac"/>
    <property type="match status" value="1"/>
</dbReference>
<dbReference type="GO" id="GO:0003677">
    <property type="term" value="F:DNA binding"/>
    <property type="evidence" value="ECO:0007669"/>
    <property type="project" value="UniProtKB-KW"/>
</dbReference>
<evidence type="ECO:0000256" key="3">
    <source>
        <dbReference type="ARBA" id="ARBA00012891"/>
    </source>
</evidence>
<dbReference type="PROSITE" id="PS00396">
    <property type="entry name" value="TOPO_IA_1"/>
    <property type="match status" value="1"/>
</dbReference>
<evidence type="ECO:0000256" key="6">
    <source>
        <dbReference type="ARBA" id="ARBA00023235"/>
    </source>
</evidence>
<dbReference type="InterPro" id="IPR013826">
    <property type="entry name" value="Topo_IA_cen_sub3"/>
</dbReference>
<evidence type="ECO:0000256" key="1">
    <source>
        <dbReference type="ARBA" id="ARBA00000213"/>
    </source>
</evidence>
<dbReference type="SMART" id="SM00437">
    <property type="entry name" value="TOP1Ac"/>
    <property type="match status" value="1"/>
</dbReference>
<dbReference type="InterPro" id="IPR025589">
    <property type="entry name" value="Toprim_C_rpt"/>
</dbReference>
<evidence type="ECO:0000256" key="4">
    <source>
        <dbReference type="ARBA" id="ARBA00023029"/>
    </source>
</evidence>
<dbReference type="PRINTS" id="PR00417">
    <property type="entry name" value="PRTPISMRASEI"/>
</dbReference>
<dbReference type="SMART" id="SM00493">
    <property type="entry name" value="TOPRIM"/>
    <property type="match status" value="1"/>
</dbReference>
<dbReference type="Gene3D" id="2.70.20.10">
    <property type="entry name" value="Topoisomerase I, domain 3"/>
    <property type="match status" value="1"/>
</dbReference>
<feature type="domain" description="Topo IA-type catalytic" evidence="9">
    <location>
        <begin position="151"/>
        <end position="600"/>
    </location>
</feature>
<dbReference type="InterPro" id="IPR013825">
    <property type="entry name" value="Topo_IA_cen_sub2"/>
</dbReference>
<dbReference type="InterPro" id="IPR023406">
    <property type="entry name" value="Topo_IA_AS"/>
</dbReference>
<keyword evidence="4" id="KW-0799">Topoisomerase</keyword>
<dbReference type="InterPro" id="IPR013824">
    <property type="entry name" value="Topo_IA_cen_sub1"/>
</dbReference>
<evidence type="ECO:0000256" key="7">
    <source>
        <dbReference type="SAM" id="MobiDB-lite"/>
    </source>
</evidence>
<dbReference type="PROSITE" id="PS52039">
    <property type="entry name" value="TOPO_IA_2"/>
    <property type="match status" value="1"/>
</dbReference>
<dbReference type="Gene3D" id="3.40.50.140">
    <property type="match status" value="1"/>
</dbReference>
<feature type="domain" description="Toprim" evidence="8">
    <location>
        <begin position="24"/>
        <end position="135"/>
    </location>
</feature>
<evidence type="ECO:0000256" key="2">
    <source>
        <dbReference type="ARBA" id="ARBA00009446"/>
    </source>
</evidence>
<dbReference type="Gene3D" id="1.10.460.10">
    <property type="entry name" value="Topoisomerase I, domain 2"/>
    <property type="match status" value="2"/>
</dbReference>
<dbReference type="InterPro" id="IPR006171">
    <property type="entry name" value="TOPRIM_dom"/>
</dbReference>
<keyword evidence="5" id="KW-0238">DNA-binding</keyword>
<organism evidence="10">
    <name type="scientific">viral metagenome</name>
    <dbReference type="NCBI Taxonomy" id="1070528"/>
    <lineage>
        <taxon>unclassified sequences</taxon>
        <taxon>metagenomes</taxon>
        <taxon>organismal metagenomes</taxon>
    </lineage>
</organism>
<dbReference type="PANTHER" id="PTHR42785:SF1">
    <property type="entry name" value="DNA TOPOISOMERASE"/>
    <property type="match status" value="1"/>
</dbReference>
<dbReference type="InterPro" id="IPR013497">
    <property type="entry name" value="Topo_IA_cen"/>
</dbReference>
<dbReference type="EC" id="5.6.2.1" evidence="3"/>
<sequence>MKKRFFKKKPYTKKPETKNVSNAKYLVIVESPSKCSKIEEYLGADYACIASLGHIRHIKGLKSINAKLNYEITFDFIKEKEYHINQMRDVIKQFETTNILLGSDDDREGEAIAWHVCEVFNLPVETTKRIIFNEITKTALINAVNNPTVINMNLVYAQQARQVLDLMVGYKISPFLWSYLYRDKENSLSAGRCQTPALRLIYENEMKQRDATCEQTYSINGLFYEREHSFIIPTPLKTIKDCKAFLNESKTFEHKMSIGKDSSHSRSPPKPFSTSKLLQSTNQLLSMSPHETMSICQQLYQSGFITYMRTESNTYSKTFLDKMKNYLHKYYPNDEDCIPSSWNHIEHNKSIHPHEAIRVTDLNITKIETSNTRLMSVYRLIRKNTIESCMTDYKYNCCKIFLTAPMSLQYEHSIEIPTQLGWKVYSEPDPLCDLQHKAQSRVMRFQSYANSIAPYVKITATAQFKKTGSYYSEASLIHKLEELGIGRPSTFASIVQTIQERKYVERGDIPGTNVNVTDFILEKDNIQETTSVKVIGKEKNKLKITEIGLLVLPFLTEYFEKLFSYDYTGYMETKLDEIVNGSQKHWYDLCKECETEIKASSSPIKKIEKKFFPLEENYDIVFERYGPSIRHHLEDGSIEFFNIKKEYSITLDGVENNKYNLKDIIDTPSGCIGMWENEEVFIKEGRFGMYLQYGETRKPLKHIQKQKDEVTWEDILPTLENKQSDPNVLRKYNDSTSLRKGKFGPYIFYQTMSMNKPSFFNIKKYKGDCFHDDVETVLEWVDKTYLNK</sequence>
<feature type="region of interest" description="Disordered" evidence="7">
    <location>
        <begin position="256"/>
        <end position="275"/>
    </location>
</feature>
<dbReference type="InterPro" id="IPR000380">
    <property type="entry name" value="Topo_IA"/>
</dbReference>
<dbReference type="AlphaFoldDB" id="A0A6C0AV23"/>
<keyword evidence="6" id="KW-0413">Isomerase</keyword>
<comment type="catalytic activity">
    <reaction evidence="1">
        <text>ATP-independent breakage of single-stranded DNA, followed by passage and rejoining.</text>
        <dbReference type="EC" id="5.6.2.1"/>
    </reaction>
</comment>
<proteinExistence type="inferred from homology"/>
<reference evidence="10" key="1">
    <citation type="journal article" date="2020" name="Nature">
        <title>Giant virus diversity and host interactions through global metagenomics.</title>
        <authorList>
            <person name="Schulz F."/>
            <person name="Roux S."/>
            <person name="Paez-Espino D."/>
            <person name="Jungbluth S."/>
            <person name="Walsh D.A."/>
            <person name="Denef V.J."/>
            <person name="McMahon K.D."/>
            <person name="Konstantinidis K.T."/>
            <person name="Eloe-Fadrosh E.A."/>
            <person name="Kyrpides N.C."/>
            <person name="Woyke T."/>
        </authorList>
    </citation>
    <scope>NUCLEOTIDE SEQUENCE</scope>
    <source>
        <strain evidence="10">GVMAG-S-ERX555943-30</strain>
    </source>
</reference>
<dbReference type="PANTHER" id="PTHR42785">
    <property type="entry name" value="DNA TOPOISOMERASE, TYPE IA, CORE"/>
    <property type="match status" value="1"/>
</dbReference>
<dbReference type="SUPFAM" id="SSF56712">
    <property type="entry name" value="Prokaryotic type I DNA topoisomerase"/>
    <property type="match status" value="1"/>
</dbReference>
<accession>A0A6C0AV23</accession>
<evidence type="ECO:0000313" key="10">
    <source>
        <dbReference type="EMBL" id="QHS83085.1"/>
    </source>
</evidence>
<dbReference type="SMART" id="SM00436">
    <property type="entry name" value="TOP1Bc"/>
    <property type="match status" value="1"/>
</dbReference>
<dbReference type="GO" id="GO:0006265">
    <property type="term" value="P:DNA topological change"/>
    <property type="evidence" value="ECO:0007669"/>
    <property type="project" value="InterPro"/>
</dbReference>
<dbReference type="GO" id="GO:0003917">
    <property type="term" value="F:DNA topoisomerase type I (single strand cut, ATP-independent) activity"/>
    <property type="evidence" value="ECO:0007669"/>
    <property type="project" value="UniProtKB-EC"/>
</dbReference>
<dbReference type="EMBL" id="MN738749">
    <property type="protein sequence ID" value="QHS83085.1"/>
    <property type="molecule type" value="Genomic_DNA"/>
</dbReference>
<evidence type="ECO:0000259" key="8">
    <source>
        <dbReference type="PROSITE" id="PS50880"/>
    </source>
</evidence>
<dbReference type="InterPro" id="IPR023405">
    <property type="entry name" value="Topo_IA_core_domain"/>
</dbReference>
<protein>
    <recommendedName>
        <fullName evidence="3">DNA topoisomerase</fullName>
        <ecNumber evidence="3">5.6.2.1</ecNumber>
    </recommendedName>
</protein>
<dbReference type="Gene3D" id="1.10.290.10">
    <property type="entry name" value="Topoisomerase I, domain 4"/>
    <property type="match status" value="1"/>
</dbReference>
<evidence type="ECO:0000259" key="9">
    <source>
        <dbReference type="PROSITE" id="PS52039"/>
    </source>
</evidence>
<name>A0A6C0AV23_9ZZZZ</name>
<evidence type="ECO:0000256" key="5">
    <source>
        <dbReference type="ARBA" id="ARBA00023125"/>
    </source>
</evidence>
<comment type="similarity">
    <text evidence="2">Belongs to the type IA topoisomerase family.</text>
</comment>
<dbReference type="InterPro" id="IPR003602">
    <property type="entry name" value="Topo_IA_DNA-bd_dom"/>
</dbReference>
<dbReference type="PROSITE" id="PS50880">
    <property type="entry name" value="TOPRIM"/>
    <property type="match status" value="1"/>
</dbReference>
<dbReference type="CDD" id="cd00186">
    <property type="entry name" value="TOP1Ac"/>
    <property type="match status" value="1"/>
</dbReference>
<dbReference type="InterPro" id="IPR003601">
    <property type="entry name" value="Topo_IA_2"/>
</dbReference>